<comment type="caution">
    <text evidence="1">The sequence shown here is derived from an EMBL/GenBank/DDBJ whole genome shotgun (WGS) entry which is preliminary data.</text>
</comment>
<dbReference type="EMBL" id="JBBKTX010000021">
    <property type="protein sequence ID" value="MFK4753910.1"/>
    <property type="molecule type" value="Genomic_DNA"/>
</dbReference>
<sequence length="142" mass="15779">MLIVHLVFSSFAAFLDGSYSLHREYTRLKKHTPIRCRMHAGGCSIRYVLVGMLTCFSVAVSAFGVDDDSEANSAEETASLESVEANTDTVDRRALASDSETGSDVDYRRQIQAECREQIVTLELVGQEQADYLRLCLSQYGL</sequence>
<name>A0ABW8NMT5_9GAMM</name>
<evidence type="ECO:0000313" key="2">
    <source>
        <dbReference type="Proteomes" id="UP001620597"/>
    </source>
</evidence>
<keyword evidence="2" id="KW-1185">Reference proteome</keyword>
<organism evidence="1 2">
    <name type="scientific">Oceanobacter antarcticus</name>
    <dbReference type="NCBI Taxonomy" id="3133425"/>
    <lineage>
        <taxon>Bacteria</taxon>
        <taxon>Pseudomonadati</taxon>
        <taxon>Pseudomonadota</taxon>
        <taxon>Gammaproteobacteria</taxon>
        <taxon>Oceanospirillales</taxon>
        <taxon>Oceanospirillaceae</taxon>
        <taxon>Oceanobacter</taxon>
    </lineage>
</organism>
<proteinExistence type="predicted"/>
<evidence type="ECO:0000313" key="1">
    <source>
        <dbReference type="EMBL" id="MFK4753910.1"/>
    </source>
</evidence>
<reference evidence="1 2" key="1">
    <citation type="submission" date="2024-03" db="EMBL/GenBank/DDBJ databases">
        <title>High-quality draft genome sequence of Oceanobacter sp. wDCs-4.</title>
        <authorList>
            <person name="Dong C."/>
        </authorList>
    </citation>
    <scope>NUCLEOTIDE SEQUENCE [LARGE SCALE GENOMIC DNA]</scope>
    <source>
        <strain evidence="2">wDCs-4</strain>
    </source>
</reference>
<dbReference type="RefSeq" id="WP_416206888.1">
    <property type="nucleotide sequence ID" value="NZ_JBBKTX010000021.1"/>
</dbReference>
<protein>
    <submittedName>
        <fullName evidence="1">Uncharacterized protein</fullName>
    </submittedName>
</protein>
<gene>
    <name evidence="1" type="ORF">WG929_15975</name>
</gene>
<accession>A0ABW8NMT5</accession>
<dbReference type="Proteomes" id="UP001620597">
    <property type="component" value="Unassembled WGS sequence"/>
</dbReference>